<feature type="compositionally biased region" description="Basic and acidic residues" evidence="1">
    <location>
        <begin position="294"/>
        <end position="314"/>
    </location>
</feature>
<sequence length="314" mass="35515">MPKERRDCSVSFNRSRASPFSSSSSRSRHSLPKNPPESKENVKEWGEARCPVCMEHPHNALLLICSSREKGCRPYMCDTSYRHSNCFDQFRKSFAKETTPPNNALEHSTSGLISEEMVSSCPVEMEGSTSMHPMSCENQVKTKLVCPLCRGHIMGWAVDDSARRFMNAKSRSCACETCDFSGTYEDLRKHARVEHPCVRPSEADPNRQRDWRRLERQRDLGDLISTLESTIGDDGEERSSEEESPLGFNEDELFPVFLVISIFQPRSSSRSGGSSSGTSRGRVQVPVRRRSRRLRGETHDVENGSLSRDNDNES</sequence>
<organism evidence="2 3">
    <name type="scientific">Rhododendron griersonianum</name>
    <dbReference type="NCBI Taxonomy" id="479676"/>
    <lineage>
        <taxon>Eukaryota</taxon>
        <taxon>Viridiplantae</taxon>
        <taxon>Streptophyta</taxon>
        <taxon>Embryophyta</taxon>
        <taxon>Tracheophyta</taxon>
        <taxon>Spermatophyta</taxon>
        <taxon>Magnoliopsida</taxon>
        <taxon>eudicotyledons</taxon>
        <taxon>Gunneridae</taxon>
        <taxon>Pentapetalae</taxon>
        <taxon>asterids</taxon>
        <taxon>Ericales</taxon>
        <taxon>Ericaceae</taxon>
        <taxon>Ericoideae</taxon>
        <taxon>Rhodoreae</taxon>
        <taxon>Rhododendron</taxon>
    </lineage>
</organism>
<dbReference type="PANTHER" id="PTHR31197:SF5">
    <property type="entry name" value="OS01G0612600 PROTEIN"/>
    <property type="match status" value="1"/>
</dbReference>
<evidence type="ECO:0000313" key="2">
    <source>
        <dbReference type="EMBL" id="KAG5559411.1"/>
    </source>
</evidence>
<feature type="region of interest" description="Disordered" evidence="1">
    <location>
        <begin position="1"/>
        <end position="41"/>
    </location>
</feature>
<reference evidence="2" key="1">
    <citation type="submission" date="2020-08" db="EMBL/GenBank/DDBJ databases">
        <title>Plant Genome Project.</title>
        <authorList>
            <person name="Zhang R.-G."/>
        </authorList>
    </citation>
    <scope>NUCLEOTIDE SEQUENCE</scope>
    <source>
        <strain evidence="2">WSP0</strain>
        <tissue evidence="2">Leaf</tissue>
    </source>
</reference>
<dbReference type="InterPro" id="IPR012866">
    <property type="entry name" value="DUF1644"/>
</dbReference>
<keyword evidence="3" id="KW-1185">Reference proteome</keyword>
<accession>A0AAV6L3Z8</accession>
<evidence type="ECO:0000256" key="1">
    <source>
        <dbReference type="SAM" id="MobiDB-lite"/>
    </source>
</evidence>
<proteinExistence type="predicted"/>
<feature type="region of interest" description="Disordered" evidence="1">
    <location>
        <begin position="266"/>
        <end position="314"/>
    </location>
</feature>
<feature type="compositionally biased region" description="Acidic residues" evidence="1">
    <location>
        <begin position="231"/>
        <end position="246"/>
    </location>
</feature>
<name>A0AAV6L3Z8_9ERIC</name>
<feature type="compositionally biased region" description="Low complexity" evidence="1">
    <location>
        <begin position="266"/>
        <end position="286"/>
    </location>
</feature>
<comment type="caution">
    <text evidence="2">The sequence shown here is derived from an EMBL/GenBank/DDBJ whole genome shotgun (WGS) entry which is preliminary data.</text>
</comment>
<dbReference type="Proteomes" id="UP000823749">
    <property type="component" value="Chromosome 3"/>
</dbReference>
<gene>
    <name evidence="2" type="ORF">RHGRI_009073</name>
</gene>
<feature type="region of interest" description="Disordered" evidence="1">
    <location>
        <begin position="223"/>
        <end position="246"/>
    </location>
</feature>
<dbReference type="Pfam" id="PF07800">
    <property type="entry name" value="DUF1644"/>
    <property type="match status" value="1"/>
</dbReference>
<evidence type="ECO:0000313" key="3">
    <source>
        <dbReference type="Proteomes" id="UP000823749"/>
    </source>
</evidence>
<dbReference type="EMBL" id="JACTNZ010000003">
    <property type="protein sequence ID" value="KAG5559411.1"/>
    <property type="molecule type" value="Genomic_DNA"/>
</dbReference>
<protein>
    <submittedName>
        <fullName evidence="2">Uncharacterized protein</fullName>
    </submittedName>
</protein>
<dbReference type="PANTHER" id="PTHR31197">
    <property type="entry name" value="OS01G0612600 PROTEIN"/>
    <property type="match status" value="1"/>
</dbReference>
<feature type="compositionally biased region" description="Low complexity" evidence="1">
    <location>
        <begin position="11"/>
        <end position="25"/>
    </location>
</feature>
<dbReference type="AlphaFoldDB" id="A0AAV6L3Z8"/>